<feature type="region of interest" description="Disordered" evidence="7">
    <location>
        <begin position="66"/>
        <end position="100"/>
    </location>
</feature>
<dbReference type="GO" id="GO:0005730">
    <property type="term" value="C:nucleolus"/>
    <property type="evidence" value="ECO:0007669"/>
    <property type="project" value="TreeGrafter"/>
</dbReference>
<dbReference type="PRINTS" id="PR00326">
    <property type="entry name" value="GTP1OBG"/>
</dbReference>
<dbReference type="Gene3D" id="3.40.50.300">
    <property type="entry name" value="P-loop containing nucleotide triphosphate hydrolases"/>
    <property type="match status" value="1"/>
</dbReference>
<dbReference type="FunFam" id="1.10.1580.10:FF:000002">
    <property type="entry name" value="Guanine nucleotide-binding protein-like 3 (nucleolar)-like"/>
    <property type="match status" value="1"/>
</dbReference>
<feature type="compositionally biased region" description="Low complexity" evidence="7">
    <location>
        <begin position="492"/>
        <end position="502"/>
    </location>
</feature>
<dbReference type="PROSITE" id="PS51721">
    <property type="entry name" value="G_CP"/>
    <property type="match status" value="1"/>
</dbReference>
<feature type="domain" description="CP-type G" evidence="8">
    <location>
        <begin position="136"/>
        <end position="316"/>
    </location>
</feature>
<evidence type="ECO:0000256" key="6">
    <source>
        <dbReference type="ARBA" id="ARBA00069022"/>
    </source>
</evidence>
<feature type="compositionally biased region" description="Basic and acidic residues" evidence="7">
    <location>
        <begin position="68"/>
        <end position="100"/>
    </location>
</feature>
<evidence type="ECO:0000256" key="5">
    <source>
        <dbReference type="ARBA" id="ARBA00023242"/>
    </source>
</evidence>
<dbReference type="InterPro" id="IPR023179">
    <property type="entry name" value="GTP-bd_ortho_bundle_sf"/>
</dbReference>
<dbReference type="Pfam" id="PF01926">
    <property type="entry name" value="MMR_HSR1"/>
    <property type="match status" value="1"/>
</dbReference>
<keyword evidence="5" id="KW-0539">Nucleus</keyword>
<dbReference type="InterPro" id="IPR006073">
    <property type="entry name" value="GTP-bd"/>
</dbReference>
<dbReference type="PANTHER" id="PTHR11089:SF30">
    <property type="entry name" value="GUANINE NUCLEOTIDE-BINDING PROTEIN-LIKE 3 HOMOLOG"/>
    <property type="match status" value="1"/>
</dbReference>
<dbReference type="InterPro" id="IPR014813">
    <property type="entry name" value="Gnl3_N_dom"/>
</dbReference>
<keyword evidence="3" id="KW-0175">Coiled coil</keyword>
<dbReference type="InterPro" id="IPR027417">
    <property type="entry name" value="P-loop_NTPase"/>
</dbReference>
<dbReference type="CDD" id="cd04178">
    <property type="entry name" value="Nucleostemin_like"/>
    <property type="match status" value="1"/>
</dbReference>
<evidence type="ECO:0000313" key="9">
    <source>
        <dbReference type="EMBL" id="JAT94271.1"/>
    </source>
</evidence>
<dbReference type="EMBL" id="GFAC01004917">
    <property type="protein sequence ID" value="JAT94271.1"/>
    <property type="molecule type" value="mRNA"/>
</dbReference>
<dbReference type="GO" id="GO:0005525">
    <property type="term" value="F:GTP binding"/>
    <property type="evidence" value="ECO:0007669"/>
    <property type="project" value="UniProtKB-KW"/>
</dbReference>
<name>A0A1E1X5F4_9ACAR</name>
<evidence type="ECO:0000256" key="2">
    <source>
        <dbReference type="ARBA" id="ARBA00022741"/>
    </source>
</evidence>
<keyword evidence="2" id="KW-0547">Nucleotide-binding</keyword>
<dbReference type="FunFam" id="3.40.50.300:FF:000493">
    <property type="entry name" value="Guanine nucleotide-binding protein-like 3-like protein"/>
    <property type="match status" value="1"/>
</dbReference>
<dbReference type="SUPFAM" id="SSF52540">
    <property type="entry name" value="P-loop containing nucleoside triphosphate hydrolases"/>
    <property type="match status" value="1"/>
</dbReference>
<dbReference type="InterPro" id="IPR030378">
    <property type="entry name" value="G_CP_dom"/>
</dbReference>
<evidence type="ECO:0000256" key="3">
    <source>
        <dbReference type="ARBA" id="ARBA00023054"/>
    </source>
</evidence>
<dbReference type="InterPro" id="IPR050755">
    <property type="entry name" value="TRAFAC_YlqF/YawG_RiboMat"/>
</dbReference>
<feature type="compositionally biased region" description="Basic residues" evidence="7">
    <location>
        <begin position="24"/>
        <end position="44"/>
    </location>
</feature>
<keyword evidence="4" id="KW-0342">GTP-binding</keyword>
<evidence type="ECO:0000256" key="4">
    <source>
        <dbReference type="ARBA" id="ARBA00023134"/>
    </source>
</evidence>
<evidence type="ECO:0000256" key="1">
    <source>
        <dbReference type="ARBA" id="ARBA00004123"/>
    </source>
</evidence>
<reference evidence="9" key="1">
    <citation type="journal article" date="2017" name="Front. Cell. Infect. Microbiol.">
        <title>The Distinct Transcriptional Response of the Midgut of Amblyomma sculptum and Amblyomma aureolatum Ticks to Rickettsia rickettsii Correlates to Their Differences in Susceptibility to Infection.</title>
        <authorList>
            <person name="Martins L.A."/>
            <person name="Galletti M.F.B.M."/>
            <person name="Ribeiro J.M."/>
            <person name="Fujita A."/>
            <person name="Costa F.B."/>
            <person name="Labruna M.B."/>
            <person name="Daffre S."/>
            <person name="Fogaca A.C."/>
        </authorList>
    </citation>
    <scope>NUCLEOTIDE SEQUENCE</scope>
</reference>
<protein>
    <recommendedName>
        <fullName evidence="6">Guanine nucleotide-binding protein-like 3 homolog</fullName>
    </recommendedName>
</protein>
<feature type="region of interest" description="Disordered" evidence="7">
    <location>
        <begin position="467"/>
        <end position="553"/>
    </location>
</feature>
<feature type="compositionally biased region" description="Low complexity" evidence="7">
    <location>
        <begin position="535"/>
        <end position="547"/>
    </location>
</feature>
<feature type="region of interest" description="Disordered" evidence="7">
    <location>
        <begin position="1"/>
        <end position="54"/>
    </location>
</feature>
<dbReference type="Gene3D" id="1.10.1580.10">
    <property type="match status" value="1"/>
</dbReference>
<feature type="compositionally biased region" description="Basic residues" evidence="7">
    <location>
        <begin position="1"/>
        <end position="17"/>
    </location>
</feature>
<organism evidence="9">
    <name type="scientific">Amblyomma aureolatum</name>
    <dbReference type="NCBI Taxonomy" id="187763"/>
    <lineage>
        <taxon>Eukaryota</taxon>
        <taxon>Metazoa</taxon>
        <taxon>Ecdysozoa</taxon>
        <taxon>Arthropoda</taxon>
        <taxon>Chelicerata</taxon>
        <taxon>Arachnida</taxon>
        <taxon>Acari</taxon>
        <taxon>Parasitiformes</taxon>
        <taxon>Ixodida</taxon>
        <taxon>Ixodoidea</taxon>
        <taxon>Ixodidae</taxon>
        <taxon>Amblyomminae</taxon>
        <taxon>Amblyomma</taxon>
    </lineage>
</organism>
<accession>A0A1E1X5F4</accession>
<evidence type="ECO:0000256" key="7">
    <source>
        <dbReference type="SAM" id="MobiDB-lite"/>
    </source>
</evidence>
<feature type="compositionally biased region" description="Polar residues" evidence="7">
    <location>
        <begin position="471"/>
        <end position="484"/>
    </location>
</feature>
<evidence type="ECO:0000259" key="8">
    <source>
        <dbReference type="PROSITE" id="PS51721"/>
    </source>
</evidence>
<dbReference type="Pfam" id="PF08701">
    <property type="entry name" value="GN3L_Grn1"/>
    <property type="match status" value="1"/>
</dbReference>
<dbReference type="PANTHER" id="PTHR11089">
    <property type="entry name" value="GTP-BINDING PROTEIN-RELATED"/>
    <property type="match status" value="1"/>
</dbReference>
<dbReference type="AlphaFoldDB" id="A0A1E1X5F4"/>
<sequence>MPNMKKKQSKRVSCRQRYKVEKKVRQHLKKKRREAKKNPSKHKPKDPGIPNSLPFKGALLKEAQLHQQMREEQRRRQKEARQEQHAKHRDLGELQDDATKRQAQYESAVVSGVLRDHLVQTGQEHLLKELANRTGYQELRKVVEAADVVLQVLDARDPLGTRSPQLEQLVQSRGKRLVLLLNKIDLIPRENLTKWLRYLRRELPTVAFKASTQSQKQNLSQQKVAVPTSVVETRACLGAQLLLKLLGNYCRNQGIQGCITVGVVGYPNVGKSSLVNSLKRSRACTVGAVPGVTKCLQRVQLDKHVWLLDSPGVVLASGDAIEVALRNAKSPQSLADPAAAACSILRRASREQLMLQYRLPDYGSPEELLLMLAKRMGRLRRGGVPDAAAAARKVLADWNCGRIKYCTEPPENAASVEGSSIVSALGAEFDLDALAEDEERELQGLPLVRPMDVVPLESMGTADLAPEEETSASMDTGQEPSGPQWTAEAPPKKATSAKPSKSGESALDSGLQQNRARRKEFKKMLKKRKRSDKVASALSNSLESALADFAASG</sequence>
<proteinExistence type="evidence at transcript level"/>
<feature type="compositionally biased region" description="Basic residues" evidence="7">
    <location>
        <begin position="515"/>
        <end position="531"/>
    </location>
</feature>
<comment type="subcellular location">
    <subcellularLocation>
        <location evidence="1">Nucleus</location>
    </subcellularLocation>
</comment>